<dbReference type="InterPro" id="IPR052022">
    <property type="entry name" value="26kDa_periplasmic_antigen"/>
</dbReference>
<evidence type="ECO:0000313" key="1">
    <source>
        <dbReference type="EMBL" id="NJB68401.1"/>
    </source>
</evidence>
<dbReference type="Proteomes" id="UP000580856">
    <property type="component" value="Unassembled WGS sequence"/>
</dbReference>
<evidence type="ECO:0008006" key="3">
    <source>
        <dbReference type="Google" id="ProtNLM"/>
    </source>
</evidence>
<dbReference type="AlphaFoldDB" id="A0A846QJT3"/>
<dbReference type="Pfam" id="PF04402">
    <property type="entry name" value="SIMPL"/>
    <property type="match status" value="1"/>
</dbReference>
<keyword evidence="2" id="KW-1185">Reference proteome</keyword>
<dbReference type="InterPro" id="IPR016907">
    <property type="entry name" value="UCP029033"/>
</dbReference>
<dbReference type="InterPro" id="IPR007497">
    <property type="entry name" value="SIMPL/DUF541"/>
</dbReference>
<proteinExistence type="predicted"/>
<comment type="caution">
    <text evidence="1">The sequence shown here is derived from an EMBL/GenBank/DDBJ whole genome shotgun (WGS) entry which is preliminary data.</text>
</comment>
<organism evidence="1 2">
    <name type="scientific">Desulfobaculum xiamenense</name>
    <dbReference type="NCBI Taxonomy" id="995050"/>
    <lineage>
        <taxon>Bacteria</taxon>
        <taxon>Pseudomonadati</taxon>
        <taxon>Thermodesulfobacteriota</taxon>
        <taxon>Desulfovibrionia</taxon>
        <taxon>Desulfovibrionales</taxon>
        <taxon>Desulfovibrionaceae</taxon>
        <taxon>Desulfobaculum</taxon>
    </lineage>
</organism>
<evidence type="ECO:0000313" key="2">
    <source>
        <dbReference type="Proteomes" id="UP000580856"/>
    </source>
</evidence>
<reference evidence="1 2" key="1">
    <citation type="submission" date="2020-03" db="EMBL/GenBank/DDBJ databases">
        <title>Genomic Encyclopedia of Type Strains, Phase IV (KMG-IV): sequencing the most valuable type-strain genomes for metagenomic binning, comparative biology and taxonomic classification.</title>
        <authorList>
            <person name="Goeker M."/>
        </authorList>
    </citation>
    <scope>NUCLEOTIDE SEQUENCE [LARGE SCALE GENOMIC DNA]</scope>
    <source>
        <strain evidence="1 2">DSM 24233</strain>
    </source>
</reference>
<name>A0A846QJT3_9BACT</name>
<dbReference type="PIRSF" id="PIRSF029033">
    <property type="entry name" value="UCP029033"/>
    <property type="match status" value="1"/>
</dbReference>
<sequence length="237" mass="25417">MNHSRSAALILGATIAIGLAMAGYFLSDGLVRLKAAERYVTVKGLAECEVQADLAIWPIVFTASANSLPKLQEELDAADATVTAFLAKRGFTAEEIGRSVPQITDYQAQGYVSDRPPLARYSARATLTVHTPKVAEVKKAMAESGQLVTAGVALAQDYGSQPEFSFTGLNAIKPKMIADATQNARDAASQFAKDSQSKVGSIRRATQGLFTITNRDANTPEIKNVRVVTTVDYFLED</sequence>
<dbReference type="EMBL" id="JAATJA010000002">
    <property type="protein sequence ID" value="NJB68401.1"/>
    <property type="molecule type" value="Genomic_DNA"/>
</dbReference>
<dbReference type="GO" id="GO:0006974">
    <property type="term" value="P:DNA damage response"/>
    <property type="evidence" value="ECO:0007669"/>
    <property type="project" value="TreeGrafter"/>
</dbReference>
<dbReference type="PANTHER" id="PTHR34387">
    <property type="entry name" value="SLR1258 PROTEIN"/>
    <property type="match status" value="1"/>
</dbReference>
<protein>
    <recommendedName>
        <fullName evidence="3">SIMPL domain-containing protein</fullName>
    </recommendedName>
</protein>
<dbReference type="PANTHER" id="PTHR34387:SF2">
    <property type="entry name" value="SLR1258 PROTEIN"/>
    <property type="match status" value="1"/>
</dbReference>
<accession>A0A846QJT3</accession>
<gene>
    <name evidence="1" type="ORF">GGQ74_002074</name>
</gene>
<dbReference type="RefSeq" id="WP_167941473.1">
    <property type="nucleotide sequence ID" value="NZ_JAATJA010000002.1"/>
</dbReference>